<dbReference type="AlphaFoldDB" id="A0A821LTD5"/>
<feature type="compositionally biased region" description="Low complexity" evidence="9">
    <location>
        <begin position="27"/>
        <end position="39"/>
    </location>
</feature>
<keyword evidence="3" id="KW-0479">Metal-binding</keyword>
<evidence type="ECO:0000313" key="10">
    <source>
        <dbReference type="EMBL" id="CAF4756626.1"/>
    </source>
</evidence>
<keyword evidence="2" id="KW-0597">Phosphoprotein</keyword>
<keyword evidence="5" id="KW-0862">Zinc</keyword>
<evidence type="ECO:0000256" key="9">
    <source>
        <dbReference type="SAM" id="MobiDB-lite"/>
    </source>
</evidence>
<dbReference type="GO" id="GO:0003677">
    <property type="term" value="F:DNA binding"/>
    <property type="evidence" value="ECO:0007669"/>
    <property type="project" value="UniProtKB-KW"/>
</dbReference>
<proteinExistence type="predicted"/>
<evidence type="ECO:0000256" key="3">
    <source>
        <dbReference type="ARBA" id="ARBA00022723"/>
    </source>
</evidence>
<keyword evidence="11" id="KW-1185">Reference proteome</keyword>
<dbReference type="GO" id="GO:0005634">
    <property type="term" value="C:nucleus"/>
    <property type="evidence" value="ECO:0007669"/>
    <property type="project" value="UniProtKB-SubCell"/>
</dbReference>
<comment type="caution">
    <text evidence="10">The sequence shown here is derived from an EMBL/GenBank/DDBJ whole genome shotgun (WGS) entry which is preliminary data.</text>
</comment>
<sequence>MNFSPTSPSYSPVASPTYSTTGGKQGSTSPFYSPTSPSY</sequence>
<evidence type="ECO:0000256" key="5">
    <source>
        <dbReference type="ARBA" id="ARBA00022833"/>
    </source>
</evidence>
<dbReference type="Proteomes" id="UP000663866">
    <property type="component" value="Unassembled WGS sequence"/>
</dbReference>
<evidence type="ECO:0000256" key="4">
    <source>
        <dbReference type="ARBA" id="ARBA00022737"/>
    </source>
</evidence>
<keyword evidence="8" id="KW-0539">Nucleus</keyword>
<protein>
    <submittedName>
        <fullName evidence="10">Uncharacterized protein</fullName>
    </submittedName>
</protein>
<evidence type="ECO:0000256" key="2">
    <source>
        <dbReference type="ARBA" id="ARBA00022553"/>
    </source>
</evidence>
<organism evidence="10 11">
    <name type="scientific">Rotaria magnacalcarata</name>
    <dbReference type="NCBI Taxonomy" id="392030"/>
    <lineage>
        <taxon>Eukaryota</taxon>
        <taxon>Metazoa</taxon>
        <taxon>Spiralia</taxon>
        <taxon>Gnathifera</taxon>
        <taxon>Rotifera</taxon>
        <taxon>Eurotatoria</taxon>
        <taxon>Bdelloidea</taxon>
        <taxon>Philodinida</taxon>
        <taxon>Philodinidae</taxon>
        <taxon>Rotaria</taxon>
    </lineage>
</organism>
<feature type="non-terminal residue" evidence="10">
    <location>
        <position position="39"/>
    </location>
</feature>
<keyword evidence="6" id="KW-0238">DNA-binding</keyword>
<evidence type="ECO:0000256" key="6">
    <source>
        <dbReference type="ARBA" id="ARBA00023125"/>
    </source>
</evidence>
<evidence type="ECO:0000313" key="11">
    <source>
        <dbReference type="Proteomes" id="UP000663866"/>
    </source>
</evidence>
<feature type="region of interest" description="Disordered" evidence="9">
    <location>
        <begin position="1"/>
        <end position="39"/>
    </location>
</feature>
<dbReference type="InterPro" id="IPR000684">
    <property type="entry name" value="RNA_pol_II_repeat_euk"/>
</dbReference>
<feature type="compositionally biased region" description="Polar residues" evidence="9">
    <location>
        <begin position="1"/>
        <end position="22"/>
    </location>
</feature>
<name>A0A821LTD5_9BILA</name>
<evidence type="ECO:0000256" key="8">
    <source>
        <dbReference type="ARBA" id="ARBA00023242"/>
    </source>
</evidence>
<dbReference type="GO" id="GO:0046872">
    <property type="term" value="F:metal ion binding"/>
    <property type="evidence" value="ECO:0007669"/>
    <property type="project" value="UniProtKB-KW"/>
</dbReference>
<evidence type="ECO:0000256" key="1">
    <source>
        <dbReference type="ARBA" id="ARBA00004123"/>
    </source>
</evidence>
<evidence type="ECO:0000256" key="7">
    <source>
        <dbReference type="ARBA" id="ARBA00023163"/>
    </source>
</evidence>
<dbReference type="PROSITE" id="PS00115">
    <property type="entry name" value="RNA_POL_II_REPEAT"/>
    <property type="match status" value="1"/>
</dbReference>
<reference evidence="10" key="1">
    <citation type="submission" date="2021-02" db="EMBL/GenBank/DDBJ databases">
        <authorList>
            <person name="Nowell W R."/>
        </authorList>
    </citation>
    <scope>NUCLEOTIDE SEQUENCE</scope>
</reference>
<keyword evidence="4" id="KW-0677">Repeat</keyword>
<gene>
    <name evidence="10" type="ORF">OVN521_LOCUS50336</name>
</gene>
<dbReference type="EMBL" id="CAJOBG010115379">
    <property type="protein sequence ID" value="CAF4756626.1"/>
    <property type="molecule type" value="Genomic_DNA"/>
</dbReference>
<accession>A0A821LTD5</accession>
<comment type="subcellular location">
    <subcellularLocation>
        <location evidence="1">Nucleus</location>
    </subcellularLocation>
</comment>
<dbReference type="GO" id="GO:0006366">
    <property type="term" value="P:transcription by RNA polymerase II"/>
    <property type="evidence" value="ECO:0007669"/>
    <property type="project" value="InterPro"/>
</dbReference>
<keyword evidence="7" id="KW-0804">Transcription</keyword>